<dbReference type="EMBL" id="HBUF01225717">
    <property type="protein sequence ID" value="CAG6671287.1"/>
    <property type="molecule type" value="Transcribed_RNA"/>
</dbReference>
<name>A0A8D8SNZ2_9HEMI</name>
<dbReference type="PANTHER" id="PTHR10773:SF19">
    <property type="match status" value="1"/>
</dbReference>
<reference evidence="1" key="1">
    <citation type="submission" date="2021-05" db="EMBL/GenBank/DDBJ databases">
        <authorList>
            <person name="Alioto T."/>
            <person name="Alioto T."/>
            <person name="Gomez Garrido J."/>
        </authorList>
    </citation>
    <scope>NUCLEOTIDE SEQUENCE</scope>
</reference>
<proteinExistence type="predicted"/>
<evidence type="ECO:0000313" key="1">
    <source>
        <dbReference type="EMBL" id="CAG6671287.1"/>
    </source>
</evidence>
<accession>A0A8D8SNZ2</accession>
<dbReference type="PANTHER" id="PTHR10773">
    <property type="entry name" value="DNA-DIRECTED RNA POLYMERASES I, II, AND III SUBUNIT RPABC2"/>
    <property type="match status" value="1"/>
</dbReference>
<organism evidence="1">
    <name type="scientific">Cacopsylla melanoneura</name>
    <dbReference type="NCBI Taxonomy" id="428564"/>
    <lineage>
        <taxon>Eukaryota</taxon>
        <taxon>Metazoa</taxon>
        <taxon>Ecdysozoa</taxon>
        <taxon>Arthropoda</taxon>
        <taxon>Hexapoda</taxon>
        <taxon>Insecta</taxon>
        <taxon>Pterygota</taxon>
        <taxon>Neoptera</taxon>
        <taxon>Paraneoptera</taxon>
        <taxon>Hemiptera</taxon>
        <taxon>Sternorrhyncha</taxon>
        <taxon>Psylloidea</taxon>
        <taxon>Psyllidae</taxon>
        <taxon>Psyllinae</taxon>
        <taxon>Cacopsylla</taxon>
    </lineage>
</organism>
<dbReference type="AlphaFoldDB" id="A0A8D8SNZ2"/>
<sequence length="427" mass="50068">MSLSPKEIHCLNSVKKRNLNTDNWVDKKLQLARNAGQEYVNRRGKGIRIRAKNPPAYQRGCREENCTRGGCESLTLVTVHNLHEVFYKLNYNEHNLFLLRHVNIRSVKRRRPGKRDDNSTKLAGYDYKISGTPVCRATFLNTFSINVHRLRTLQEKIKARDLVARDKRGSHTNRPRATNHEDIDQVRLHIRSFPLMENHYSRRVSTKKCLNYNLSVKKMHRLFHEKFPNHPVSYSLYRKVFIRDFNLRFGTPRSDTCKKCDKFYAQLILASSDEEKQTIETETTEHHMEADEAYKILAEDGENPNLVTLCVDLQQVIVTPMLTHSDVYYQRQYSNYNLAVHNMTKKQANMFLWHQMVAKRGAKDIGSCMLNYVVTNFKKLGPREERKLVIWSDRYVLHSVSFLFRSPSKIPCNWTQLSSLRQGLCPH</sequence>
<protein>
    <submittedName>
        <fullName evidence="1">Uncharacterized protein</fullName>
    </submittedName>
</protein>